<keyword evidence="7 10" id="KW-0378">Hydrolase</keyword>
<feature type="binding site" evidence="10">
    <location>
        <position position="141"/>
    </location>
    <ligand>
        <name>Zn(2+)</name>
        <dbReference type="ChEBI" id="CHEBI:29105"/>
        <label>1</label>
        <note>catalytic</note>
    </ligand>
</feature>
<dbReference type="FunFam" id="3.60.15.10:FF:000002">
    <property type="entry name" value="Ribonuclease Z"/>
    <property type="match status" value="1"/>
</dbReference>
<evidence type="ECO:0000256" key="4">
    <source>
        <dbReference type="ARBA" id="ARBA00022722"/>
    </source>
</evidence>
<dbReference type="SUPFAM" id="SSF56281">
    <property type="entry name" value="Metallo-hydrolase/oxidoreductase"/>
    <property type="match status" value="1"/>
</dbReference>
<feature type="binding site" evidence="10">
    <location>
        <position position="63"/>
    </location>
    <ligand>
        <name>Zn(2+)</name>
        <dbReference type="ChEBI" id="CHEBI:29105"/>
        <label>1</label>
        <note>catalytic</note>
    </ligand>
</feature>
<keyword evidence="8 10" id="KW-0862">Zinc</keyword>
<evidence type="ECO:0000256" key="6">
    <source>
        <dbReference type="ARBA" id="ARBA00022759"/>
    </source>
</evidence>
<dbReference type="PANTHER" id="PTHR46018">
    <property type="entry name" value="ZINC PHOSPHODIESTERASE ELAC PROTEIN 1"/>
    <property type="match status" value="1"/>
</dbReference>
<dbReference type="NCBIfam" id="NF000801">
    <property type="entry name" value="PRK00055.1-3"/>
    <property type="match status" value="1"/>
</dbReference>
<evidence type="ECO:0000256" key="10">
    <source>
        <dbReference type="HAMAP-Rule" id="MF_01818"/>
    </source>
</evidence>
<evidence type="ECO:0000256" key="9">
    <source>
        <dbReference type="ARBA" id="ARBA00057812"/>
    </source>
</evidence>
<dbReference type="InterPro" id="IPR013471">
    <property type="entry name" value="RNase_Z/BN"/>
</dbReference>
<dbReference type="Proteomes" id="UP000501676">
    <property type="component" value="Chromosome"/>
</dbReference>
<comment type="similarity">
    <text evidence="10">Belongs to the RNase Z family.</text>
</comment>
<evidence type="ECO:0000256" key="3">
    <source>
        <dbReference type="ARBA" id="ARBA00022694"/>
    </source>
</evidence>
<keyword evidence="5 10" id="KW-0479">Metal-binding</keyword>
<proteinExistence type="inferred from homology"/>
<evidence type="ECO:0000313" key="12">
    <source>
        <dbReference type="Proteomes" id="UP000501676"/>
    </source>
</evidence>
<gene>
    <name evidence="10 11" type="primary">rnz</name>
    <name evidence="11" type="ORF">G6Z83_03370</name>
</gene>
<comment type="cofactor">
    <cofactor evidence="10">
        <name>Zn(2+)</name>
        <dbReference type="ChEBI" id="CHEBI:29105"/>
    </cofactor>
    <text evidence="10">Binds 2 Zn(2+) ions.</text>
</comment>
<comment type="function">
    <text evidence="9 10">Zinc phosphodiesterase, which displays some tRNA 3'-processing endonuclease activity. Probably involved in tRNA maturation, by removing a 3'-trailer from precursor tRNA.</text>
</comment>
<keyword evidence="4 10" id="KW-0540">Nuclease</keyword>
<evidence type="ECO:0000256" key="1">
    <source>
        <dbReference type="ARBA" id="ARBA00011738"/>
    </source>
</evidence>
<dbReference type="GO" id="GO:0008270">
    <property type="term" value="F:zinc ion binding"/>
    <property type="evidence" value="ECO:0007669"/>
    <property type="project" value="UniProtKB-UniRule"/>
</dbReference>
<dbReference type="Gene3D" id="3.60.15.10">
    <property type="entry name" value="Ribonuclease Z/Hydroxyacylglutathione hydrolase-like"/>
    <property type="match status" value="1"/>
</dbReference>
<sequence>MEIQFLGTGAGQPSKGRNVSSTALKLLDELNEIWLFDVGEATQHQILETNIKPRKITKIFISHNHGDHIFGLPGLLSSRSFQGDSGGLTIYGPAGIEQFVQISLKVSKTKITYPIKYVILKDDGIIFEDKQFAVFTAKLDHRIESYGFRVVEKPRPGELQMDKLKQYNLPNGPILGRLKAGETVEYNGHVLNGKDFLGKPRLGRIVSIIYDTRPTNVIGQLAEDADVLIHESTFSGIDSKMAHRYYHSTCVDAATVALQHNVRRLFLTHISARYIGKNSRILEKEAQKIFSNTKLANDFDSYEIKARD</sequence>
<dbReference type="AlphaFoldDB" id="A0A6G7B4X8"/>
<name>A0A6G7B4X8_9LACO</name>
<dbReference type="EMBL" id="CP049228">
    <property type="protein sequence ID" value="QIH23753.1"/>
    <property type="molecule type" value="Genomic_DNA"/>
</dbReference>
<dbReference type="GO" id="GO:0042781">
    <property type="term" value="F:3'-tRNA processing endoribonuclease activity"/>
    <property type="evidence" value="ECO:0007669"/>
    <property type="project" value="UniProtKB-UniRule"/>
</dbReference>
<accession>A0A6G7B4X8</accession>
<feature type="binding site" evidence="10">
    <location>
        <position position="65"/>
    </location>
    <ligand>
        <name>Zn(2+)</name>
        <dbReference type="ChEBI" id="CHEBI:29105"/>
        <label>1</label>
        <note>catalytic</note>
    </ligand>
</feature>
<dbReference type="Pfam" id="PF23023">
    <property type="entry name" value="Anti-Pycsar_Apyc1"/>
    <property type="match status" value="1"/>
</dbReference>
<dbReference type="NCBIfam" id="TIGR02651">
    <property type="entry name" value="RNase_Z"/>
    <property type="match status" value="1"/>
</dbReference>
<comment type="subunit">
    <text evidence="1 10">Homodimer.</text>
</comment>
<feature type="binding site" evidence="10">
    <location>
        <position position="67"/>
    </location>
    <ligand>
        <name>Zn(2+)</name>
        <dbReference type="ChEBI" id="CHEBI:29105"/>
        <label>2</label>
        <note>catalytic</note>
    </ligand>
</feature>
<evidence type="ECO:0000256" key="5">
    <source>
        <dbReference type="ARBA" id="ARBA00022723"/>
    </source>
</evidence>
<dbReference type="RefSeq" id="WP_006731917.1">
    <property type="nucleotide sequence ID" value="NZ_CABKQA010000001.1"/>
</dbReference>
<comment type="catalytic activity">
    <reaction evidence="10">
        <text>Endonucleolytic cleavage of RNA, removing extra 3' nucleotides from tRNA precursor, generating 3' termini of tRNAs. A 3'-hydroxy group is left at the tRNA terminus and a 5'-phosphoryl group is left at the trailer molecule.</text>
        <dbReference type="EC" id="3.1.26.11"/>
    </reaction>
</comment>
<dbReference type="GO" id="GO:0042802">
    <property type="term" value="F:identical protein binding"/>
    <property type="evidence" value="ECO:0007669"/>
    <property type="project" value="UniProtKB-ARBA"/>
</dbReference>
<dbReference type="PANTHER" id="PTHR46018:SF2">
    <property type="entry name" value="ZINC PHOSPHODIESTERASE ELAC PROTEIN 1"/>
    <property type="match status" value="1"/>
</dbReference>
<evidence type="ECO:0000256" key="2">
    <source>
        <dbReference type="ARBA" id="ARBA00012477"/>
    </source>
</evidence>
<feature type="binding site" evidence="10">
    <location>
        <position position="269"/>
    </location>
    <ligand>
        <name>Zn(2+)</name>
        <dbReference type="ChEBI" id="CHEBI:29105"/>
        <label>2</label>
        <note>catalytic</note>
    </ligand>
</feature>
<feature type="binding site" evidence="10">
    <location>
        <position position="211"/>
    </location>
    <ligand>
        <name>Zn(2+)</name>
        <dbReference type="ChEBI" id="CHEBI:29105"/>
        <label>2</label>
        <note>catalytic</note>
    </ligand>
</feature>
<dbReference type="EC" id="3.1.26.11" evidence="2 10"/>
<dbReference type="GeneID" id="93221409"/>
<dbReference type="HAMAP" id="MF_01818">
    <property type="entry name" value="RNase_Z_BN"/>
    <property type="match status" value="1"/>
</dbReference>
<evidence type="ECO:0000256" key="8">
    <source>
        <dbReference type="ARBA" id="ARBA00022833"/>
    </source>
</evidence>
<feature type="binding site" evidence="10">
    <location>
        <position position="211"/>
    </location>
    <ligand>
        <name>Zn(2+)</name>
        <dbReference type="ChEBI" id="CHEBI:29105"/>
        <label>1</label>
        <note>catalytic</note>
    </ligand>
</feature>
<evidence type="ECO:0000313" key="11">
    <source>
        <dbReference type="EMBL" id="QIH23753.1"/>
    </source>
</evidence>
<evidence type="ECO:0000256" key="7">
    <source>
        <dbReference type="ARBA" id="ARBA00022801"/>
    </source>
</evidence>
<protein>
    <recommendedName>
        <fullName evidence="2 10">Ribonuclease Z</fullName>
        <shortName evidence="10">RNase Z</shortName>
        <ecNumber evidence="2 10">3.1.26.11</ecNumber>
    </recommendedName>
    <alternativeName>
        <fullName evidence="10">tRNA 3 endonuclease</fullName>
    </alternativeName>
    <alternativeName>
        <fullName evidence="10">tRNase Z</fullName>
    </alternativeName>
</protein>
<feature type="binding site" evidence="10">
    <location>
        <position position="68"/>
    </location>
    <ligand>
        <name>Zn(2+)</name>
        <dbReference type="ChEBI" id="CHEBI:29105"/>
        <label>2</label>
        <note>catalytic</note>
    </ligand>
</feature>
<feature type="active site" description="Proton acceptor" evidence="10">
    <location>
        <position position="67"/>
    </location>
</feature>
<dbReference type="InterPro" id="IPR036866">
    <property type="entry name" value="RibonucZ/Hydroxyglut_hydro"/>
</dbReference>
<keyword evidence="3 10" id="KW-0819">tRNA processing</keyword>
<dbReference type="CDD" id="cd07717">
    <property type="entry name" value="RNaseZ_ZiPD-like_MBL-fold"/>
    <property type="match status" value="1"/>
</dbReference>
<keyword evidence="6 10" id="KW-0255">Endonuclease</keyword>
<reference evidence="11 12" key="1">
    <citation type="submission" date="2020-02" db="EMBL/GenBank/DDBJ databases">
        <title>Complete genome sequences of six Lactobacillus iners strains isolated from the human vagina.</title>
        <authorList>
            <person name="France M.T."/>
            <person name="Rutt L."/>
            <person name="Narina S."/>
            <person name="Arbaugh S."/>
            <person name="Humphrys M.S."/>
            <person name="Ma B."/>
            <person name="Hayward M.R."/>
            <person name="Relman D."/>
            <person name="Kwon D.S."/>
            <person name="Ravel J."/>
        </authorList>
    </citation>
    <scope>NUCLEOTIDE SEQUENCE [LARGE SCALE GENOMIC DNA]</scope>
    <source>
        <strain evidence="11 12">C0210C1</strain>
    </source>
</reference>
<organism evidence="11 12">
    <name type="scientific">Lactobacillus iners</name>
    <dbReference type="NCBI Taxonomy" id="147802"/>
    <lineage>
        <taxon>Bacteria</taxon>
        <taxon>Bacillati</taxon>
        <taxon>Bacillota</taxon>
        <taxon>Bacilli</taxon>
        <taxon>Lactobacillales</taxon>
        <taxon>Lactobacillaceae</taxon>
        <taxon>Lactobacillus</taxon>
    </lineage>
</organism>